<keyword evidence="3" id="KW-1185">Reference proteome</keyword>
<feature type="domain" description="Reverse transcriptase" evidence="1">
    <location>
        <begin position="23"/>
        <end position="117"/>
    </location>
</feature>
<protein>
    <recommendedName>
        <fullName evidence="1">Reverse transcriptase domain-containing protein</fullName>
    </recommendedName>
</protein>
<dbReference type="PANTHER" id="PTHR46890">
    <property type="entry name" value="NON-LTR RETROLELEMENT REVERSE TRANSCRIPTASE-LIKE PROTEIN-RELATED"/>
    <property type="match status" value="1"/>
</dbReference>
<dbReference type="Proteomes" id="UP001157006">
    <property type="component" value="Chromosome 1L"/>
</dbReference>
<organism evidence="2 3">
    <name type="scientific">Vicia faba</name>
    <name type="common">Broad bean</name>
    <name type="synonym">Faba vulgaris</name>
    <dbReference type="NCBI Taxonomy" id="3906"/>
    <lineage>
        <taxon>Eukaryota</taxon>
        <taxon>Viridiplantae</taxon>
        <taxon>Streptophyta</taxon>
        <taxon>Embryophyta</taxon>
        <taxon>Tracheophyta</taxon>
        <taxon>Spermatophyta</taxon>
        <taxon>Magnoliopsida</taxon>
        <taxon>eudicotyledons</taxon>
        <taxon>Gunneridae</taxon>
        <taxon>Pentapetalae</taxon>
        <taxon>rosids</taxon>
        <taxon>fabids</taxon>
        <taxon>Fabales</taxon>
        <taxon>Fabaceae</taxon>
        <taxon>Papilionoideae</taxon>
        <taxon>50 kb inversion clade</taxon>
        <taxon>NPAAA clade</taxon>
        <taxon>Hologalegina</taxon>
        <taxon>IRL clade</taxon>
        <taxon>Fabeae</taxon>
        <taxon>Vicia</taxon>
    </lineage>
</organism>
<reference evidence="2 3" key="1">
    <citation type="submission" date="2023-01" db="EMBL/GenBank/DDBJ databases">
        <authorList>
            <person name="Kreplak J."/>
        </authorList>
    </citation>
    <scope>NUCLEOTIDE SEQUENCE [LARGE SCALE GENOMIC DNA]</scope>
</reference>
<dbReference type="AlphaFoldDB" id="A0AAV0YLA4"/>
<evidence type="ECO:0000313" key="3">
    <source>
        <dbReference type="Proteomes" id="UP001157006"/>
    </source>
</evidence>
<evidence type="ECO:0000313" key="2">
    <source>
        <dbReference type="EMBL" id="CAI8586856.1"/>
    </source>
</evidence>
<dbReference type="EMBL" id="OX451736">
    <property type="protein sequence ID" value="CAI8586856.1"/>
    <property type="molecule type" value="Genomic_DNA"/>
</dbReference>
<proteinExistence type="predicted"/>
<dbReference type="Pfam" id="PF00078">
    <property type="entry name" value="RVT_1"/>
    <property type="match status" value="1"/>
</dbReference>
<evidence type="ECO:0000259" key="1">
    <source>
        <dbReference type="Pfam" id="PF00078"/>
    </source>
</evidence>
<dbReference type="InterPro" id="IPR000477">
    <property type="entry name" value="RT_dom"/>
</dbReference>
<accession>A0AAV0YLA4</accession>
<name>A0AAV0YLA4_VICFA</name>
<gene>
    <name evidence="2" type="ORF">VFH_I273200</name>
</gene>
<sequence>MGFLENFVNLIYSDISSVSFQILFNGSPSHSFNPERGLCQGDPLSPYLFILCADVFSGLIKEAAGNQTIHDIRVARRAPCISHLFFTDDNILFSRASPKECEKVLEILAKHQRVSGQMIATL</sequence>
<dbReference type="PANTHER" id="PTHR46890:SF48">
    <property type="entry name" value="RNA-DIRECTED DNA POLYMERASE"/>
    <property type="match status" value="1"/>
</dbReference>
<dbReference type="InterPro" id="IPR052343">
    <property type="entry name" value="Retrotransposon-Effector_Assoc"/>
</dbReference>